<dbReference type="AlphaFoldDB" id="A0A6N9NEI9"/>
<protein>
    <recommendedName>
        <fullName evidence="4">TRL (tRNA-associated locus)-like protein</fullName>
    </recommendedName>
</protein>
<dbReference type="RefSeq" id="WP_160631752.1">
    <property type="nucleotide sequence ID" value="NZ_WWNE01000003.1"/>
</dbReference>
<name>A0A6N9NEI9_9FLAO</name>
<keyword evidence="3" id="KW-1185">Reference proteome</keyword>
<organism evidence="2 3">
    <name type="scientific">Acidiluteibacter ferrifornacis</name>
    <dbReference type="NCBI Taxonomy" id="2692424"/>
    <lineage>
        <taxon>Bacteria</taxon>
        <taxon>Pseudomonadati</taxon>
        <taxon>Bacteroidota</taxon>
        <taxon>Flavobacteriia</taxon>
        <taxon>Flavobacteriales</taxon>
        <taxon>Cryomorphaceae</taxon>
        <taxon>Acidiluteibacter</taxon>
    </lineage>
</organism>
<dbReference type="Proteomes" id="UP000470771">
    <property type="component" value="Unassembled WGS sequence"/>
</dbReference>
<reference evidence="2 3" key="1">
    <citation type="submission" date="2019-12" db="EMBL/GenBank/DDBJ databases">
        <authorList>
            <person name="Zhao J."/>
        </authorList>
    </citation>
    <scope>NUCLEOTIDE SEQUENCE [LARGE SCALE GENOMIC DNA]</scope>
    <source>
        <strain evidence="2 3">S-15</strain>
    </source>
</reference>
<comment type="caution">
    <text evidence="2">The sequence shown here is derived from an EMBL/GenBank/DDBJ whole genome shotgun (WGS) entry which is preliminary data.</text>
</comment>
<feature type="chain" id="PRO_5026988024" description="TRL (tRNA-associated locus)-like protein" evidence="1">
    <location>
        <begin position="23"/>
        <end position="96"/>
    </location>
</feature>
<feature type="signal peptide" evidence="1">
    <location>
        <begin position="1"/>
        <end position="22"/>
    </location>
</feature>
<dbReference type="PROSITE" id="PS51257">
    <property type="entry name" value="PROKAR_LIPOPROTEIN"/>
    <property type="match status" value="1"/>
</dbReference>
<evidence type="ECO:0000313" key="3">
    <source>
        <dbReference type="Proteomes" id="UP000470771"/>
    </source>
</evidence>
<gene>
    <name evidence="2" type="ORF">GQN54_02850</name>
</gene>
<evidence type="ECO:0000313" key="2">
    <source>
        <dbReference type="EMBL" id="NBG65038.1"/>
    </source>
</evidence>
<dbReference type="Pfam" id="PF13146">
    <property type="entry name" value="TRL"/>
    <property type="match status" value="1"/>
</dbReference>
<keyword evidence="1" id="KW-0732">Signal</keyword>
<dbReference type="InterPro" id="IPR025113">
    <property type="entry name" value="TRL-like"/>
</dbReference>
<dbReference type="EMBL" id="WWNE01000003">
    <property type="protein sequence ID" value="NBG65038.1"/>
    <property type="molecule type" value="Genomic_DNA"/>
</dbReference>
<proteinExistence type="predicted"/>
<evidence type="ECO:0000256" key="1">
    <source>
        <dbReference type="SAM" id="SignalP"/>
    </source>
</evidence>
<sequence length="96" mass="9976">MKYIKTLILVCFVGVLSSCSVSGPYVAPKALVTKNSVGTKVGIAEKKTYFGIMFGSADLGIVAAAKKGGITKVATVDSEIVSGLIVTKYRTKVTGE</sequence>
<accession>A0A6N9NEI9</accession>
<evidence type="ECO:0008006" key="4">
    <source>
        <dbReference type="Google" id="ProtNLM"/>
    </source>
</evidence>